<evidence type="ECO:0000256" key="3">
    <source>
        <dbReference type="ARBA" id="ARBA00023054"/>
    </source>
</evidence>
<dbReference type="InterPro" id="IPR058637">
    <property type="entry name" value="YknX-like_C"/>
</dbReference>
<sequence length="422" mass="45734">MAGIPSTAGQDIPLERAPRFRRRGLMIAAAAALLALLVWAALRAGGGQRVAAAESLRLATVSRGEFIADVSAQGRVVAAVSPTLYAPAVGTINLKVNAGDRVEQGQLLAELDSPEIQNQYAQEEANLAGLRASFQRERLEVETRRLQNQQAVDLAKVAEEGAERERKRAQEAYGMGVLPIMEVDRRADELINAQLRHRHAQEEVRLQGKSLDLQLRGRALELERQQLVVDNMRRRAEELRIVAPVNGVIGTLSVLQRAAVAANQALMTVVDLSALEVEIQVPETYADSLGLEMPAEVRLGSQTFPARLTAISPEVANNQVTGRVAFTGGKPPELRQNQRVSVRIVLDQRQDVLRLPRGPFIEAGGGRYVYVVRDGVAVRTPVTLGAISINQVEIVSGVEAGEQVVISGDQAFEGAETVSIRN</sequence>
<dbReference type="RefSeq" id="WP_123211108.1">
    <property type="nucleotide sequence ID" value="NZ_RJVO01000002.1"/>
</dbReference>
<keyword evidence="3" id="KW-0175">Coiled coil</keyword>
<protein>
    <submittedName>
        <fullName evidence="7">Efflux RND transporter periplasmic adaptor subunit</fullName>
    </submittedName>
</protein>
<feature type="domain" description="YknX-like C-terminal permuted SH3-like" evidence="6">
    <location>
        <begin position="352"/>
        <end position="414"/>
    </location>
</feature>
<comment type="subcellular location">
    <subcellularLocation>
        <location evidence="1">Cell envelope</location>
    </subcellularLocation>
</comment>
<dbReference type="SUPFAM" id="SSF111369">
    <property type="entry name" value="HlyD-like secretion proteins"/>
    <property type="match status" value="1"/>
</dbReference>
<dbReference type="GO" id="GO:0030313">
    <property type="term" value="C:cell envelope"/>
    <property type="evidence" value="ECO:0007669"/>
    <property type="project" value="UniProtKB-SubCell"/>
</dbReference>
<dbReference type="InParanoid" id="A0A3N0VH83"/>
<dbReference type="GO" id="GO:0016020">
    <property type="term" value="C:membrane"/>
    <property type="evidence" value="ECO:0007669"/>
    <property type="project" value="InterPro"/>
</dbReference>
<dbReference type="InterPro" id="IPR058625">
    <property type="entry name" value="MdtA-like_BSH"/>
</dbReference>
<dbReference type="PANTHER" id="PTHR32347:SF14">
    <property type="entry name" value="EFFLUX SYSTEM COMPONENT YKNX-RELATED"/>
    <property type="match status" value="1"/>
</dbReference>
<keyword evidence="8" id="KW-1185">Reference proteome</keyword>
<keyword evidence="4" id="KW-1133">Transmembrane helix</keyword>
<name>A0A3N0VH83_9GAMM</name>
<dbReference type="Pfam" id="PF25989">
    <property type="entry name" value="YknX_C"/>
    <property type="match status" value="1"/>
</dbReference>
<dbReference type="Gene3D" id="2.40.30.170">
    <property type="match status" value="1"/>
</dbReference>
<evidence type="ECO:0000313" key="8">
    <source>
        <dbReference type="Proteomes" id="UP000282106"/>
    </source>
</evidence>
<dbReference type="InterPro" id="IPR050465">
    <property type="entry name" value="UPF0194_transport"/>
</dbReference>
<evidence type="ECO:0000256" key="2">
    <source>
        <dbReference type="ARBA" id="ARBA00009477"/>
    </source>
</evidence>
<keyword evidence="4" id="KW-0812">Transmembrane</keyword>
<evidence type="ECO:0000313" key="7">
    <source>
        <dbReference type="EMBL" id="ROH92065.1"/>
    </source>
</evidence>
<comment type="caution">
    <text evidence="7">The sequence shown here is derived from an EMBL/GenBank/DDBJ whole genome shotgun (WGS) entry which is preliminary data.</text>
</comment>
<dbReference type="Pfam" id="PF25917">
    <property type="entry name" value="BSH_RND"/>
    <property type="match status" value="1"/>
</dbReference>
<dbReference type="Gene3D" id="2.40.420.20">
    <property type="match status" value="1"/>
</dbReference>
<dbReference type="Proteomes" id="UP000282106">
    <property type="component" value="Unassembled WGS sequence"/>
</dbReference>
<feature type="domain" description="Multidrug resistance protein MdtA-like barrel-sandwich hybrid" evidence="5">
    <location>
        <begin position="92"/>
        <end position="271"/>
    </location>
</feature>
<evidence type="ECO:0000259" key="5">
    <source>
        <dbReference type="Pfam" id="PF25917"/>
    </source>
</evidence>
<feature type="transmembrane region" description="Helical" evidence="4">
    <location>
        <begin position="24"/>
        <end position="42"/>
    </location>
</feature>
<dbReference type="Gene3D" id="2.40.50.100">
    <property type="match status" value="1"/>
</dbReference>
<evidence type="ECO:0000259" key="6">
    <source>
        <dbReference type="Pfam" id="PF25989"/>
    </source>
</evidence>
<evidence type="ECO:0000256" key="1">
    <source>
        <dbReference type="ARBA" id="ARBA00004196"/>
    </source>
</evidence>
<dbReference type="InterPro" id="IPR006143">
    <property type="entry name" value="RND_pump_MFP"/>
</dbReference>
<accession>A0A3N0VH83</accession>
<comment type="similarity">
    <text evidence="2">Belongs to the membrane fusion protein (MFP) (TC 8.A.1) family.</text>
</comment>
<dbReference type="PANTHER" id="PTHR32347">
    <property type="entry name" value="EFFLUX SYSTEM COMPONENT YKNX-RELATED"/>
    <property type="match status" value="1"/>
</dbReference>
<reference evidence="7 8" key="1">
    <citation type="submission" date="2018-10" db="EMBL/GenBank/DDBJ databases">
        <authorList>
            <person name="Chen W.-M."/>
        </authorList>
    </citation>
    <scope>NUCLEOTIDE SEQUENCE [LARGE SCALE GENOMIC DNA]</scope>
    <source>
        <strain evidence="7 8">THS-13</strain>
    </source>
</reference>
<dbReference type="NCBIfam" id="TIGR01730">
    <property type="entry name" value="RND_mfp"/>
    <property type="match status" value="1"/>
</dbReference>
<keyword evidence="4" id="KW-0472">Membrane</keyword>
<dbReference type="EMBL" id="RJVO01000002">
    <property type="protein sequence ID" value="ROH92065.1"/>
    <property type="molecule type" value="Genomic_DNA"/>
</dbReference>
<evidence type="ECO:0000256" key="4">
    <source>
        <dbReference type="SAM" id="Phobius"/>
    </source>
</evidence>
<proteinExistence type="inferred from homology"/>
<dbReference type="AlphaFoldDB" id="A0A3N0VH83"/>
<gene>
    <name evidence="7" type="ORF">ED208_06770</name>
</gene>
<organism evidence="7 8">
    <name type="scientific">Stagnimonas aquatica</name>
    <dbReference type="NCBI Taxonomy" id="2689987"/>
    <lineage>
        <taxon>Bacteria</taxon>
        <taxon>Pseudomonadati</taxon>
        <taxon>Pseudomonadota</taxon>
        <taxon>Gammaproteobacteria</taxon>
        <taxon>Nevskiales</taxon>
        <taxon>Nevskiaceae</taxon>
        <taxon>Stagnimonas</taxon>
    </lineage>
</organism>
<dbReference type="GO" id="GO:0022857">
    <property type="term" value="F:transmembrane transporter activity"/>
    <property type="evidence" value="ECO:0007669"/>
    <property type="project" value="InterPro"/>
</dbReference>